<dbReference type="GO" id="GO:0008233">
    <property type="term" value="F:peptidase activity"/>
    <property type="evidence" value="ECO:0007669"/>
    <property type="project" value="InterPro"/>
</dbReference>
<dbReference type="Proteomes" id="UP000178841">
    <property type="component" value="Unassembled WGS sequence"/>
</dbReference>
<protein>
    <recommendedName>
        <fullName evidence="1">Peptidase M15C domain-containing protein</fullName>
    </recommendedName>
</protein>
<feature type="domain" description="Peptidase M15C" evidence="1">
    <location>
        <begin position="101"/>
        <end position="177"/>
    </location>
</feature>
<dbReference type="InterPro" id="IPR039561">
    <property type="entry name" value="Peptidase_M15C"/>
</dbReference>
<dbReference type="SUPFAM" id="SSF55166">
    <property type="entry name" value="Hedgehog/DD-peptidase"/>
    <property type="match status" value="1"/>
</dbReference>
<dbReference type="EMBL" id="MHLH01000002">
    <property type="protein sequence ID" value="OGZ04741.1"/>
    <property type="molecule type" value="Genomic_DNA"/>
</dbReference>
<evidence type="ECO:0000259" key="1">
    <source>
        <dbReference type="Pfam" id="PF13539"/>
    </source>
</evidence>
<accession>A0A1G2CVQ6</accession>
<dbReference type="CDD" id="cd14845">
    <property type="entry name" value="L-Ala-D-Glu_peptidase_like"/>
    <property type="match status" value="1"/>
</dbReference>
<name>A0A1G2CVQ6_9BACT</name>
<dbReference type="STRING" id="1798657.A2648_02780"/>
<evidence type="ECO:0000313" key="2">
    <source>
        <dbReference type="EMBL" id="OGZ04741.1"/>
    </source>
</evidence>
<proteinExistence type="predicted"/>
<sequence>MIIDSEITLEEALAGKEIPEEIKNNLILINVFYFSFDGLTHSGQLVVHKKVAYELRKIFDELLKIKFPIEKVIPVSAYSWIDEDSMLANNTSAFNYHLIYGTNKLSNHSYGLAIDINPRTNPYVAEDGKIFPAGASYNSGKPGAIAKGDEVVSLFTSRGWEWGGSWQDRKDWQHFEKK</sequence>
<gene>
    <name evidence="2" type="ORF">A2648_02780</name>
</gene>
<comment type="caution">
    <text evidence="2">The sequence shown here is derived from an EMBL/GenBank/DDBJ whole genome shotgun (WGS) entry which is preliminary data.</text>
</comment>
<dbReference type="Pfam" id="PF13539">
    <property type="entry name" value="Peptidase_M15_4"/>
    <property type="match status" value="1"/>
</dbReference>
<dbReference type="AlphaFoldDB" id="A0A1G2CVQ6"/>
<reference evidence="2 3" key="1">
    <citation type="journal article" date="2016" name="Nat. Commun.">
        <title>Thousands of microbial genomes shed light on interconnected biogeochemical processes in an aquifer system.</title>
        <authorList>
            <person name="Anantharaman K."/>
            <person name="Brown C.T."/>
            <person name="Hug L.A."/>
            <person name="Sharon I."/>
            <person name="Castelle C.J."/>
            <person name="Probst A.J."/>
            <person name="Thomas B.C."/>
            <person name="Singh A."/>
            <person name="Wilkins M.J."/>
            <person name="Karaoz U."/>
            <person name="Brodie E.L."/>
            <person name="Williams K.H."/>
            <person name="Hubbard S.S."/>
            <person name="Banfield J.F."/>
        </authorList>
    </citation>
    <scope>NUCLEOTIDE SEQUENCE [LARGE SCALE GENOMIC DNA]</scope>
</reference>
<dbReference type="InterPro" id="IPR009045">
    <property type="entry name" value="Zn_M74/Hedgehog-like"/>
</dbReference>
<dbReference type="Gene3D" id="3.30.1380.10">
    <property type="match status" value="1"/>
</dbReference>
<evidence type="ECO:0000313" key="3">
    <source>
        <dbReference type="Proteomes" id="UP000178841"/>
    </source>
</evidence>
<organism evidence="2 3">
    <name type="scientific">Candidatus Lloydbacteria bacterium RIFCSPHIGHO2_01_FULL_41_20</name>
    <dbReference type="NCBI Taxonomy" id="1798657"/>
    <lineage>
        <taxon>Bacteria</taxon>
        <taxon>Candidatus Lloydiibacteriota</taxon>
    </lineage>
</organism>